<feature type="transmembrane region" description="Helical" evidence="7">
    <location>
        <begin position="210"/>
        <end position="230"/>
    </location>
</feature>
<sequence length="551" mass="59203">MSSGPSDLKGSRPPTTATSRGESDCPLYESKEVNHPNPDSSSGPVEQYIDGLLLHVIVLCLAVAMFLVSLDTTIISTAIPLITDEFSSTADVGWYGAAFLLGSAVTQAPWGKLYGFFNIKWTYLLSLLTFELGSLLCALSHNSPTLIIGRAIAGVGGSGIGSGIYTIIGVCVPPRRRPMLIGITGLAFLLASFAGPVIGGEFASNVSWRWCFWINLPIGGATFAVILFFFRTPSLPMNKEVSWKEIIFQLDPLGIITLTGALLCFLLGLEWGISKSWHDADVIGCLVGFPLLMGLFIVNEFFWNDRAMIPRRLLLKREVAINLSFIFLVAGAFFTLLYYMPIYFQAVKGNSAEESGIRTLPLIVSAGVMAVIGAIGLGITGYPTPFLLAGGILISVGAGLLYTLDLLSPPRLWIPYQILAGLGIGASLQVPIIMNQASVDAPDMPTMTSMTLFFKCLGASIFMQTGQTVFLDKVKRNLEMTAIADVKPNQLLAGGLLTGQNLDSESSLGISAAYLEGLKYVFVLVIALSGLATLLALLVGRYRMDTARLRL</sequence>
<dbReference type="GeneID" id="34446755"/>
<dbReference type="PANTHER" id="PTHR23501:SF177">
    <property type="entry name" value="MAJOR FACILITATOR SUPERFAMILY (MFS) PROFILE DOMAIN-CONTAINING PROTEIN-RELATED"/>
    <property type="match status" value="1"/>
</dbReference>
<feature type="transmembrane region" description="Helical" evidence="7">
    <location>
        <begin position="386"/>
        <end position="407"/>
    </location>
</feature>
<evidence type="ECO:0000313" key="9">
    <source>
        <dbReference type="EMBL" id="OGM48379.1"/>
    </source>
</evidence>
<keyword evidence="10" id="KW-1185">Reference proteome</keyword>
<feature type="transmembrane region" description="Helical" evidence="7">
    <location>
        <begin position="147"/>
        <end position="172"/>
    </location>
</feature>
<dbReference type="InterPro" id="IPR011701">
    <property type="entry name" value="MFS"/>
</dbReference>
<dbReference type="GO" id="GO:0022857">
    <property type="term" value="F:transmembrane transporter activity"/>
    <property type="evidence" value="ECO:0007669"/>
    <property type="project" value="InterPro"/>
</dbReference>
<name>A0A1F8AAF4_9EURO</name>
<dbReference type="GO" id="GO:0005886">
    <property type="term" value="C:plasma membrane"/>
    <property type="evidence" value="ECO:0007669"/>
    <property type="project" value="TreeGrafter"/>
</dbReference>
<feature type="transmembrane region" description="Helical" evidence="7">
    <location>
        <begin position="319"/>
        <end position="340"/>
    </location>
</feature>
<feature type="transmembrane region" description="Helical" evidence="7">
    <location>
        <begin position="413"/>
        <end position="432"/>
    </location>
</feature>
<feature type="transmembrane region" description="Helical" evidence="7">
    <location>
        <begin position="520"/>
        <end position="540"/>
    </location>
</feature>
<accession>A0A1F8AAF4</accession>
<reference evidence="9 10" key="1">
    <citation type="journal article" date="2016" name="Genome Biol. Evol.">
        <title>Draft genome sequence of an aflatoxigenic Aspergillus species, A. bombycis.</title>
        <authorList>
            <person name="Moore G.G."/>
            <person name="Mack B.M."/>
            <person name="Beltz S.B."/>
            <person name="Gilbert M.K."/>
        </authorList>
    </citation>
    <scope>NUCLEOTIDE SEQUENCE [LARGE SCALE GENOMIC DNA]</scope>
    <source>
        <strain evidence="10">NRRL 26010</strain>
    </source>
</reference>
<feature type="transmembrane region" description="Helical" evidence="7">
    <location>
        <begin position="452"/>
        <end position="471"/>
    </location>
</feature>
<feature type="transmembrane region" description="Helical" evidence="7">
    <location>
        <begin position="360"/>
        <end position="379"/>
    </location>
</feature>
<evidence type="ECO:0000256" key="1">
    <source>
        <dbReference type="ARBA" id="ARBA00004141"/>
    </source>
</evidence>
<protein>
    <submittedName>
        <fullName evidence="9">Efflux pump antibiotic resistance protein</fullName>
    </submittedName>
</protein>
<comment type="caution">
    <text evidence="9">The sequence shown here is derived from an EMBL/GenBank/DDBJ whole genome shotgun (WGS) entry which is preliminary data.</text>
</comment>
<dbReference type="CDD" id="cd17502">
    <property type="entry name" value="MFS_Azr1_MDR_like"/>
    <property type="match status" value="1"/>
</dbReference>
<proteinExistence type="predicted"/>
<organism evidence="9 10">
    <name type="scientific">Aspergillus bombycis</name>
    <dbReference type="NCBI Taxonomy" id="109264"/>
    <lineage>
        <taxon>Eukaryota</taxon>
        <taxon>Fungi</taxon>
        <taxon>Dikarya</taxon>
        <taxon>Ascomycota</taxon>
        <taxon>Pezizomycotina</taxon>
        <taxon>Eurotiomycetes</taxon>
        <taxon>Eurotiomycetidae</taxon>
        <taxon>Eurotiales</taxon>
        <taxon>Aspergillaceae</taxon>
        <taxon>Aspergillus</taxon>
    </lineage>
</organism>
<dbReference type="PANTHER" id="PTHR23501">
    <property type="entry name" value="MAJOR FACILITATOR SUPERFAMILY"/>
    <property type="match status" value="1"/>
</dbReference>
<gene>
    <name evidence="9" type="ORF">ABOM_003365</name>
</gene>
<evidence type="ECO:0000256" key="2">
    <source>
        <dbReference type="ARBA" id="ARBA00022448"/>
    </source>
</evidence>
<feature type="domain" description="Major facilitator superfamily (MFS) profile" evidence="8">
    <location>
        <begin position="57"/>
        <end position="544"/>
    </location>
</feature>
<feature type="transmembrane region" description="Helical" evidence="7">
    <location>
        <begin position="250"/>
        <end position="268"/>
    </location>
</feature>
<evidence type="ECO:0000256" key="7">
    <source>
        <dbReference type="SAM" id="Phobius"/>
    </source>
</evidence>
<dbReference type="InterPro" id="IPR036259">
    <property type="entry name" value="MFS_trans_sf"/>
</dbReference>
<feature type="transmembrane region" description="Helical" evidence="7">
    <location>
        <begin position="122"/>
        <end position="141"/>
    </location>
</feature>
<feature type="transmembrane region" description="Helical" evidence="7">
    <location>
        <begin position="92"/>
        <end position="110"/>
    </location>
</feature>
<keyword evidence="5 7" id="KW-0472">Membrane</keyword>
<dbReference type="OrthoDB" id="10021397at2759"/>
<dbReference type="EMBL" id="LYCR01000016">
    <property type="protein sequence ID" value="OGM48379.1"/>
    <property type="molecule type" value="Genomic_DNA"/>
</dbReference>
<dbReference type="RefSeq" id="XP_022392096.1">
    <property type="nucleotide sequence ID" value="XM_022530495.1"/>
</dbReference>
<dbReference type="Pfam" id="PF07690">
    <property type="entry name" value="MFS_1"/>
    <property type="match status" value="1"/>
</dbReference>
<keyword evidence="4 7" id="KW-1133">Transmembrane helix</keyword>
<evidence type="ECO:0000256" key="6">
    <source>
        <dbReference type="SAM" id="MobiDB-lite"/>
    </source>
</evidence>
<dbReference type="AlphaFoldDB" id="A0A1F8AAF4"/>
<keyword evidence="3 7" id="KW-0812">Transmembrane</keyword>
<evidence type="ECO:0000259" key="8">
    <source>
        <dbReference type="PROSITE" id="PS50850"/>
    </source>
</evidence>
<feature type="transmembrane region" description="Helical" evidence="7">
    <location>
        <begin position="280"/>
        <end position="298"/>
    </location>
</feature>
<dbReference type="SUPFAM" id="SSF103473">
    <property type="entry name" value="MFS general substrate transporter"/>
    <property type="match status" value="1"/>
</dbReference>
<feature type="region of interest" description="Disordered" evidence="6">
    <location>
        <begin position="1"/>
        <end position="42"/>
    </location>
</feature>
<feature type="transmembrane region" description="Helical" evidence="7">
    <location>
        <begin position="179"/>
        <end position="198"/>
    </location>
</feature>
<feature type="transmembrane region" description="Helical" evidence="7">
    <location>
        <begin position="52"/>
        <end position="80"/>
    </location>
</feature>
<evidence type="ECO:0000256" key="4">
    <source>
        <dbReference type="ARBA" id="ARBA00022989"/>
    </source>
</evidence>
<dbReference type="PROSITE" id="PS50850">
    <property type="entry name" value="MFS"/>
    <property type="match status" value="1"/>
</dbReference>
<evidence type="ECO:0000256" key="5">
    <source>
        <dbReference type="ARBA" id="ARBA00023136"/>
    </source>
</evidence>
<keyword evidence="2" id="KW-0813">Transport</keyword>
<evidence type="ECO:0000256" key="3">
    <source>
        <dbReference type="ARBA" id="ARBA00022692"/>
    </source>
</evidence>
<dbReference type="Proteomes" id="UP000179179">
    <property type="component" value="Unassembled WGS sequence"/>
</dbReference>
<evidence type="ECO:0000313" key="10">
    <source>
        <dbReference type="Proteomes" id="UP000179179"/>
    </source>
</evidence>
<dbReference type="Gene3D" id="1.20.1250.20">
    <property type="entry name" value="MFS general substrate transporter like domains"/>
    <property type="match status" value="2"/>
</dbReference>
<comment type="subcellular location">
    <subcellularLocation>
        <location evidence="1">Membrane</location>
        <topology evidence="1">Multi-pass membrane protein</topology>
    </subcellularLocation>
</comment>
<dbReference type="InterPro" id="IPR020846">
    <property type="entry name" value="MFS_dom"/>
</dbReference>